<comment type="caution">
    <text evidence="7">The sequence shown here is derived from an EMBL/GenBank/DDBJ whole genome shotgun (WGS) entry which is preliminary data.</text>
</comment>
<proteinExistence type="inferred from homology"/>
<dbReference type="PANTHER" id="PTHR12655:SF0">
    <property type="entry name" value="ACYL-COENZYME A THIOESTERASE 9, MITOCHONDRIAL"/>
    <property type="match status" value="1"/>
</dbReference>
<feature type="domain" description="HotDog ACOT-type" evidence="6">
    <location>
        <begin position="144"/>
        <end position="266"/>
    </location>
</feature>
<dbReference type="AlphaFoldDB" id="A0A9D4V911"/>
<comment type="similarity">
    <text evidence="1">Belongs to the acyl coenzyme A hydrolase family.</text>
</comment>
<dbReference type="InterPro" id="IPR029069">
    <property type="entry name" value="HotDog_dom_sf"/>
</dbReference>
<keyword evidence="8" id="KW-1185">Reference proteome</keyword>
<dbReference type="GO" id="GO:0047617">
    <property type="term" value="F:fatty acyl-CoA hydrolase activity"/>
    <property type="evidence" value="ECO:0007669"/>
    <property type="project" value="TreeGrafter"/>
</dbReference>
<dbReference type="FunFam" id="3.10.129.10:FF:000032">
    <property type="entry name" value="Acyl-CoA thioester hydrolase"/>
    <property type="match status" value="1"/>
</dbReference>
<dbReference type="SUPFAM" id="SSF54637">
    <property type="entry name" value="Thioesterase/thiol ester dehydrase-isomerase"/>
    <property type="match status" value="2"/>
</dbReference>
<dbReference type="FunFam" id="3.10.129.10:FF:000023">
    <property type="entry name" value="Acyl-coenzyme A thioesterase 9, mitochondrial"/>
    <property type="match status" value="1"/>
</dbReference>
<dbReference type="CDD" id="cd03442">
    <property type="entry name" value="BFIT_BACH"/>
    <property type="match status" value="2"/>
</dbReference>
<evidence type="ECO:0000313" key="7">
    <source>
        <dbReference type="EMBL" id="KAI5081117.1"/>
    </source>
</evidence>
<accession>A0A9D4V911</accession>
<evidence type="ECO:0000256" key="3">
    <source>
        <dbReference type="ARBA" id="ARBA00022801"/>
    </source>
</evidence>
<dbReference type="Pfam" id="PF03061">
    <property type="entry name" value="4HBT"/>
    <property type="match status" value="2"/>
</dbReference>
<gene>
    <name evidence="7" type="ORF">GOP47_0004300</name>
</gene>
<dbReference type="GO" id="GO:0006637">
    <property type="term" value="P:acyl-CoA metabolic process"/>
    <property type="evidence" value="ECO:0007669"/>
    <property type="project" value="TreeGrafter"/>
</dbReference>
<dbReference type="EMBL" id="JABFUD020000004">
    <property type="protein sequence ID" value="KAI5081117.1"/>
    <property type="molecule type" value="Genomic_DNA"/>
</dbReference>
<evidence type="ECO:0000256" key="1">
    <source>
        <dbReference type="ARBA" id="ARBA00010458"/>
    </source>
</evidence>
<organism evidence="7 8">
    <name type="scientific">Adiantum capillus-veneris</name>
    <name type="common">Maidenhair fern</name>
    <dbReference type="NCBI Taxonomy" id="13818"/>
    <lineage>
        <taxon>Eukaryota</taxon>
        <taxon>Viridiplantae</taxon>
        <taxon>Streptophyta</taxon>
        <taxon>Embryophyta</taxon>
        <taxon>Tracheophyta</taxon>
        <taxon>Polypodiopsida</taxon>
        <taxon>Polypodiidae</taxon>
        <taxon>Polypodiales</taxon>
        <taxon>Pteridineae</taxon>
        <taxon>Pteridaceae</taxon>
        <taxon>Vittarioideae</taxon>
        <taxon>Adiantum</taxon>
    </lineage>
</organism>
<dbReference type="InterPro" id="IPR033120">
    <property type="entry name" value="HOTDOG_ACOT"/>
</dbReference>
<feature type="region of interest" description="Disordered" evidence="5">
    <location>
        <begin position="290"/>
        <end position="310"/>
    </location>
</feature>
<dbReference type="OrthoDB" id="331699at2759"/>
<evidence type="ECO:0000313" key="8">
    <source>
        <dbReference type="Proteomes" id="UP000886520"/>
    </source>
</evidence>
<reference evidence="7" key="1">
    <citation type="submission" date="2021-01" db="EMBL/GenBank/DDBJ databases">
        <title>Adiantum capillus-veneris genome.</title>
        <authorList>
            <person name="Fang Y."/>
            <person name="Liao Q."/>
        </authorList>
    </citation>
    <scope>NUCLEOTIDE SEQUENCE</scope>
    <source>
        <strain evidence="7">H3</strain>
        <tissue evidence="7">Leaf</tissue>
    </source>
</reference>
<keyword evidence="3" id="KW-0378">Hydrolase</keyword>
<dbReference type="Gene3D" id="3.10.129.10">
    <property type="entry name" value="Hotdog Thioesterase"/>
    <property type="match status" value="2"/>
</dbReference>
<evidence type="ECO:0000256" key="4">
    <source>
        <dbReference type="ARBA" id="ARBA00022946"/>
    </source>
</evidence>
<dbReference type="PROSITE" id="PS51770">
    <property type="entry name" value="HOTDOG_ACOT"/>
    <property type="match status" value="2"/>
</dbReference>
<dbReference type="PANTHER" id="PTHR12655">
    <property type="entry name" value="ACYL-COA THIOESTERASE"/>
    <property type="match status" value="1"/>
</dbReference>
<keyword evidence="4" id="KW-0809">Transit peptide</keyword>
<dbReference type="InterPro" id="IPR006683">
    <property type="entry name" value="Thioestr_dom"/>
</dbReference>
<evidence type="ECO:0000259" key="6">
    <source>
        <dbReference type="PROSITE" id="PS51770"/>
    </source>
</evidence>
<evidence type="ECO:0000256" key="2">
    <source>
        <dbReference type="ARBA" id="ARBA00022737"/>
    </source>
</evidence>
<name>A0A9D4V911_ADICA</name>
<protein>
    <recommendedName>
        <fullName evidence="6">HotDog ACOT-type domain-containing protein</fullName>
    </recommendedName>
</protein>
<feature type="domain" description="HotDog ACOT-type" evidence="6">
    <location>
        <begin position="343"/>
        <end position="460"/>
    </location>
</feature>
<sequence length="497" mass="56388">MSLLSRLSSSSVLRKGAPRTFFGIHGVTAVPLLQHSILHTESSGKGPTEIIMDPHNNSTASPSFERSITIPVLPTVKSPFESTPDSPSRKPLSMWPGMYHSPVTDALWKARSSICERMWPPPSLDGPPQQTLITRTPEDSRISIVYGFTSDYILREQYRSAWDECRIGRLMEDLDALAGTIAVKHCSDNDSITRPLMLVTASVDKIHLRKSITLNQDLRMSGAVVWVGRSSMAIRMEIRQPPGGTSEEQDQVALIAIFRFVARDSMTGRAAPVNHLDPQTEEEKRLFEQGKAYDERQKKRRMQHVDNGMKSPCDGERLQALLTEGRVLQDMPALADRNSLLIRETSLENVHICQPQQRNMHGRIFGGFLMRMAFELAFSTCYLFVGRRPLFVEVDRIDFLKPVDVGDFLRFKSRVLYTEEDDPRRPLISIEVVAHVTRPELRTSEVSNTFYFTFTIDSEATMEQGFMVCKVLPATEEEARRLLERYDADREEQENLG</sequence>
<evidence type="ECO:0000256" key="5">
    <source>
        <dbReference type="SAM" id="MobiDB-lite"/>
    </source>
</evidence>
<dbReference type="Proteomes" id="UP000886520">
    <property type="component" value="Chromosome 4"/>
</dbReference>
<keyword evidence="2" id="KW-0677">Repeat</keyword>